<evidence type="ECO:0000313" key="2">
    <source>
        <dbReference type="Proteomes" id="UP000016521"/>
    </source>
</evidence>
<protein>
    <submittedName>
        <fullName evidence="1">Uncharacterized protein</fullName>
    </submittedName>
</protein>
<reference evidence="1 2" key="1">
    <citation type="submission" date="2015-06" db="EMBL/GenBank/DDBJ databases">
        <authorList>
            <person name="Xie B.-B."/>
            <person name="Rong J.-C."/>
            <person name="Qin Q.-L."/>
            <person name="Zhang Y.-Z."/>
        </authorList>
    </citation>
    <scope>NUCLEOTIDE SEQUENCE [LARGE SCALE GENOMIC DNA]</scope>
    <source>
        <strain evidence="1 2">JCM 20779</strain>
    </source>
</reference>
<sequence>MKIKTITYKKLSLKKMLHFEILIPFLSTIETSQLLVPETILFYLSKFR</sequence>
<dbReference type="EMBL" id="CP011924">
    <property type="protein sequence ID" value="ATD05474.1"/>
    <property type="molecule type" value="Genomic_DNA"/>
</dbReference>
<organism evidence="1 2">
    <name type="scientific">Pseudoalteromonas piscicida</name>
    <dbReference type="NCBI Taxonomy" id="43662"/>
    <lineage>
        <taxon>Bacteria</taxon>
        <taxon>Pseudomonadati</taxon>
        <taxon>Pseudomonadota</taxon>
        <taxon>Gammaproteobacteria</taxon>
        <taxon>Alteromonadales</taxon>
        <taxon>Pseudoalteromonadaceae</taxon>
        <taxon>Pseudoalteromonas</taxon>
    </lineage>
</organism>
<evidence type="ECO:0000313" key="1">
    <source>
        <dbReference type="EMBL" id="ATD05474.1"/>
    </source>
</evidence>
<gene>
    <name evidence="1" type="ORF">PPIS_a0103</name>
</gene>
<proteinExistence type="predicted"/>
<keyword evidence="2" id="KW-1185">Reference proteome</keyword>
<accession>A0ABM6N9Q1</accession>
<dbReference type="Proteomes" id="UP000016521">
    <property type="component" value="Chromosome I"/>
</dbReference>
<name>A0ABM6N9Q1_PSEO7</name>